<evidence type="ECO:0000256" key="6">
    <source>
        <dbReference type="ARBA" id="ARBA00022692"/>
    </source>
</evidence>
<dbReference type="InterPro" id="IPR036890">
    <property type="entry name" value="HATPase_C_sf"/>
</dbReference>
<evidence type="ECO:0000256" key="9">
    <source>
        <dbReference type="ARBA" id="ARBA00023136"/>
    </source>
</evidence>
<keyword evidence="9 10" id="KW-0472">Membrane</keyword>
<dbReference type="PRINTS" id="PR00344">
    <property type="entry name" value="BCTRLSENSOR"/>
</dbReference>
<evidence type="ECO:0000259" key="11">
    <source>
        <dbReference type="PROSITE" id="PS50109"/>
    </source>
</evidence>
<keyword evidence="13" id="KW-1185">Reference proteome</keyword>
<dbReference type="EC" id="2.7.13.3" evidence="3"/>
<dbReference type="CDD" id="cd00082">
    <property type="entry name" value="HisKA"/>
    <property type="match status" value="1"/>
</dbReference>
<dbReference type="PROSITE" id="PS50109">
    <property type="entry name" value="HIS_KIN"/>
    <property type="match status" value="1"/>
</dbReference>
<evidence type="ECO:0000256" key="3">
    <source>
        <dbReference type="ARBA" id="ARBA00012438"/>
    </source>
</evidence>
<keyword evidence="6 10" id="KW-0812">Transmembrane</keyword>
<dbReference type="GO" id="GO:0005886">
    <property type="term" value="C:plasma membrane"/>
    <property type="evidence" value="ECO:0007669"/>
    <property type="project" value="TreeGrafter"/>
</dbReference>
<sequence>MPQALPRKIKLAFIAQALVASVALCLFMLAMGLAVRQSVVTWTAKREATLFWQQYPGGDAGAGALLNGRTLRSYFVPPDGGFDALPPTARDLPQGLNQLAFRHFVYVDDRPQGRFVLAIDTEIIDTVIVWTTLGALLFALATSYLMAWLTYRTTKRMVVPVSWLAGIVAQWDPRAPDTDAIRPGKLPPDSGSEVAQLTGALTGLADRVTDFVQRERDFTRDASHELRTPLTVIRVASDLMLADPGANERQLRSLSRIQRAGRDMEAVIDAFLILAREAEVEPLSEEFDVREVVAHEVARVQPLLSGRPIELEVIDQGAPTLFAPPHVLAVMVGNLLGNAVRFTDEGRIELVLMPEQIVVRDTGIGMSPEILVKAFDPFYRADHGREEGRGMGLSIVRRLGERFGWPVRLESQPGRGTIASIRFA</sequence>
<evidence type="ECO:0000256" key="10">
    <source>
        <dbReference type="SAM" id="Phobius"/>
    </source>
</evidence>
<keyword evidence="4" id="KW-0597">Phosphoprotein</keyword>
<dbReference type="Pfam" id="PF02518">
    <property type="entry name" value="HATPase_c"/>
    <property type="match status" value="1"/>
</dbReference>
<protein>
    <recommendedName>
        <fullName evidence="3">histidine kinase</fullName>
        <ecNumber evidence="3">2.7.13.3</ecNumber>
    </recommendedName>
</protein>
<feature type="domain" description="Histidine kinase" evidence="11">
    <location>
        <begin position="221"/>
        <end position="424"/>
    </location>
</feature>
<dbReference type="InterPro" id="IPR005467">
    <property type="entry name" value="His_kinase_dom"/>
</dbReference>
<proteinExistence type="predicted"/>
<dbReference type="SUPFAM" id="SSF47384">
    <property type="entry name" value="Homodimeric domain of signal transducing histidine kinase"/>
    <property type="match status" value="1"/>
</dbReference>
<comment type="subcellular location">
    <subcellularLocation>
        <location evidence="2">Membrane</location>
    </subcellularLocation>
</comment>
<evidence type="ECO:0000256" key="2">
    <source>
        <dbReference type="ARBA" id="ARBA00004370"/>
    </source>
</evidence>
<evidence type="ECO:0000313" key="12">
    <source>
        <dbReference type="EMBL" id="QNP41255.1"/>
    </source>
</evidence>
<dbReference type="InterPro" id="IPR003594">
    <property type="entry name" value="HATPase_dom"/>
</dbReference>
<dbReference type="SUPFAM" id="SSF55874">
    <property type="entry name" value="ATPase domain of HSP90 chaperone/DNA topoisomerase II/histidine kinase"/>
    <property type="match status" value="1"/>
</dbReference>
<dbReference type="KEGG" id="lsx:H8B22_03245"/>
<dbReference type="InterPro" id="IPR004358">
    <property type="entry name" value="Sig_transdc_His_kin-like_C"/>
</dbReference>
<feature type="transmembrane region" description="Helical" evidence="10">
    <location>
        <begin position="12"/>
        <end position="35"/>
    </location>
</feature>
<dbReference type="EMBL" id="CP060820">
    <property type="protein sequence ID" value="QNP41255.1"/>
    <property type="molecule type" value="Genomic_DNA"/>
</dbReference>
<dbReference type="Gene3D" id="1.10.287.130">
    <property type="match status" value="1"/>
</dbReference>
<dbReference type="GO" id="GO:0000155">
    <property type="term" value="F:phosphorelay sensor kinase activity"/>
    <property type="evidence" value="ECO:0007669"/>
    <property type="project" value="InterPro"/>
</dbReference>
<keyword evidence="5" id="KW-0808">Transferase</keyword>
<evidence type="ECO:0000256" key="5">
    <source>
        <dbReference type="ARBA" id="ARBA00022679"/>
    </source>
</evidence>
<comment type="catalytic activity">
    <reaction evidence="1">
        <text>ATP + protein L-histidine = ADP + protein N-phospho-L-histidine.</text>
        <dbReference type="EC" id="2.7.13.3"/>
    </reaction>
</comment>
<dbReference type="InterPro" id="IPR036097">
    <property type="entry name" value="HisK_dim/P_sf"/>
</dbReference>
<dbReference type="Proteomes" id="UP000516018">
    <property type="component" value="Chromosome"/>
</dbReference>
<accession>A0A7H0FYY9</accession>
<dbReference type="PANTHER" id="PTHR45436:SF16">
    <property type="entry name" value="HISTIDINE KINASE"/>
    <property type="match status" value="1"/>
</dbReference>
<dbReference type="Pfam" id="PF00512">
    <property type="entry name" value="HisKA"/>
    <property type="match status" value="1"/>
</dbReference>
<gene>
    <name evidence="12" type="ORF">H8B22_03245</name>
</gene>
<dbReference type="PANTHER" id="PTHR45436">
    <property type="entry name" value="SENSOR HISTIDINE KINASE YKOH"/>
    <property type="match status" value="1"/>
</dbReference>
<dbReference type="SMART" id="SM00388">
    <property type="entry name" value="HisKA"/>
    <property type="match status" value="1"/>
</dbReference>
<organism evidence="12 13">
    <name type="scientific">Agrilutibacter terrestris</name>
    <dbReference type="NCBI Taxonomy" id="2865112"/>
    <lineage>
        <taxon>Bacteria</taxon>
        <taxon>Pseudomonadati</taxon>
        <taxon>Pseudomonadota</taxon>
        <taxon>Gammaproteobacteria</taxon>
        <taxon>Lysobacterales</taxon>
        <taxon>Lysobacteraceae</taxon>
        <taxon>Agrilutibacter</taxon>
    </lineage>
</organism>
<feature type="transmembrane region" description="Helical" evidence="10">
    <location>
        <begin position="127"/>
        <end position="147"/>
    </location>
</feature>
<dbReference type="Gene3D" id="3.30.565.10">
    <property type="entry name" value="Histidine kinase-like ATPase, C-terminal domain"/>
    <property type="match status" value="1"/>
</dbReference>
<name>A0A7H0FYY9_9GAMM</name>
<dbReference type="RefSeq" id="WP_187712691.1">
    <property type="nucleotide sequence ID" value="NZ_CP060820.1"/>
</dbReference>
<keyword evidence="8 10" id="KW-1133">Transmembrane helix</keyword>
<dbReference type="InterPro" id="IPR050428">
    <property type="entry name" value="TCS_sensor_his_kinase"/>
</dbReference>
<evidence type="ECO:0000313" key="13">
    <source>
        <dbReference type="Proteomes" id="UP000516018"/>
    </source>
</evidence>
<evidence type="ECO:0000256" key="1">
    <source>
        <dbReference type="ARBA" id="ARBA00000085"/>
    </source>
</evidence>
<evidence type="ECO:0000256" key="8">
    <source>
        <dbReference type="ARBA" id="ARBA00022989"/>
    </source>
</evidence>
<dbReference type="AlphaFoldDB" id="A0A7H0FYY9"/>
<evidence type="ECO:0000256" key="4">
    <source>
        <dbReference type="ARBA" id="ARBA00022553"/>
    </source>
</evidence>
<evidence type="ECO:0000256" key="7">
    <source>
        <dbReference type="ARBA" id="ARBA00022777"/>
    </source>
</evidence>
<dbReference type="InterPro" id="IPR003661">
    <property type="entry name" value="HisK_dim/P_dom"/>
</dbReference>
<keyword evidence="7 12" id="KW-0418">Kinase</keyword>
<reference evidence="12 13" key="1">
    <citation type="submission" date="2020-08" db="EMBL/GenBank/DDBJ databases">
        <title>Lysobacter sp. II4 sp. nov., isolated from soil.</title>
        <authorList>
            <person name="Woo C.Y."/>
            <person name="Kim J."/>
        </authorList>
    </citation>
    <scope>NUCLEOTIDE SEQUENCE [LARGE SCALE GENOMIC DNA]</scope>
    <source>
        <strain evidence="12 13">II4</strain>
    </source>
</reference>
<dbReference type="SMART" id="SM00387">
    <property type="entry name" value="HATPase_c"/>
    <property type="match status" value="1"/>
</dbReference>